<keyword evidence="2" id="KW-0436">Ligase</keyword>
<evidence type="ECO:0000313" key="8">
    <source>
        <dbReference type="Proteomes" id="UP000016662"/>
    </source>
</evidence>
<comment type="caution">
    <text evidence="7">The sequence shown here is derived from an EMBL/GenBank/DDBJ whole genome shotgun (WGS) entry which is preliminary data.</text>
</comment>
<dbReference type="GO" id="GO:0006633">
    <property type="term" value="P:fatty acid biosynthetic process"/>
    <property type="evidence" value="ECO:0007669"/>
    <property type="project" value="TreeGrafter"/>
</dbReference>
<comment type="similarity">
    <text evidence="1">Belongs to the ATP-dependent AMP-binding enzyme family.</text>
</comment>
<dbReference type="GO" id="GO:0015645">
    <property type="term" value="F:fatty acid ligase activity"/>
    <property type="evidence" value="ECO:0007669"/>
    <property type="project" value="TreeGrafter"/>
</dbReference>
<dbReference type="PANTHER" id="PTHR43605">
    <property type="entry name" value="ACYL-COENZYME A SYNTHETASE"/>
    <property type="match status" value="1"/>
</dbReference>
<dbReference type="InterPro" id="IPR000873">
    <property type="entry name" value="AMP-dep_synth/lig_dom"/>
</dbReference>
<organism evidence="7 8">
    <name type="scientific">Ruminococcus callidus ATCC 27760</name>
    <dbReference type="NCBI Taxonomy" id="411473"/>
    <lineage>
        <taxon>Bacteria</taxon>
        <taxon>Bacillati</taxon>
        <taxon>Bacillota</taxon>
        <taxon>Clostridia</taxon>
        <taxon>Eubacteriales</taxon>
        <taxon>Oscillospiraceae</taxon>
        <taxon>Ruminococcus</taxon>
    </lineage>
</organism>
<dbReference type="EMBL" id="AWVF01000275">
    <property type="protein sequence ID" value="ERJ93733.1"/>
    <property type="molecule type" value="Genomic_DNA"/>
</dbReference>
<name>U2M318_9FIRM</name>
<dbReference type="SUPFAM" id="SSF56801">
    <property type="entry name" value="Acetyl-CoA synthetase-like"/>
    <property type="match status" value="1"/>
</dbReference>
<dbReference type="Gene3D" id="3.30.300.30">
    <property type="match status" value="1"/>
</dbReference>
<dbReference type="PATRIC" id="fig|411473.3.peg.1827"/>
<dbReference type="PROSITE" id="PS00455">
    <property type="entry name" value="AMP_BINDING"/>
    <property type="match status" value="1"/>
</dbReference>
<keyword evidence="8" id="KW-1185">Reference proteome</keyword>
<dbReference type="GO" id="GO:0005524">
    <property type="term" value="F:ATP binding"/>
    <property type="evidence" value="ECO:0007669"/>
    <property type="project" value="UniProtKB-KW"/>
</dbReference>
<dbReference type="InterPro" id="IPR042099">
    <property type="entry name" value="ANL_N_sf"/>
</dbReference>
<dbReference type="InterPro" id="IPR045851">
    <property type="entry name" value="AMP-bd_C_sf"/>
</dbReference>
<dbReference type="Proteomes" id="UP000016662">
    <property type="component" value="Unassembled WGS sequence"/>
</dbReference>
<reference evidence="7 8" key="1">
    <citation type="submission" date="2013-07" db="EMBL/GenBank/DDBJ databases">
        <authorList>
            <person name="Weinstock G."/>
            <person name="Sodergren E."/>
            <person name="Wylie T."/>
            <person name="Fulton L."/>
            <person name="Fulton R."/>
            <person name="Fronick C."/>
            <person name="O'Laughlin M."/>
            <person name="Godfrey J."/>
            <person name="Miner T."/>
            <person name="Herter B."/>
            <person name="Appelbaum E."/>
            <person name="Cordes M."/>
            <person name="Lek S."/>
            <person name="Wollam A."/>
            <person name="Pepin K.H."/>
            <person name="Palsikar V.B."/>
            <person name="Mitreva M."/>
            <person name="Wilson R.K."/>
        </authorList>
    </citation>
    <scope>NUCLEOTIDE SEQUENCE [LARGE SCALE GENOMIC DNA]</scope>
    <source>
        <strain evidence="7 8">ATCC 27760</strain>
    </source>
</reference>
<evidence type="ECO:0000259" key="5">
    <source>
        <dbReference type="Pfam" id="PF00501"/>
    </source>
</evidence>
<evidence type="ECO:0000256" key="4">
    <source>
        <dbReference type="ARBA" id="ARBA00022840"/>
    </source>
</evidence>
<keyword evidence="3" id="KW-0547">Nucleotide-binding</keyword>
<evidence type="ECO:0000256" key="2">
    <source>
        <dbReference type="ARBA" id="ARBA00022598"/>
    </source>
</evidence>
<dbReference type="Pfam" id="PF00501">
    <property type="entry name" value="AMP-binding"/>
    <property type="match status" value="1"/>
</dbReference>
<feature type="domain" description="AMP-dependent synthetase/ligase" evidence="5">
    <location>
        <begin position="38"/>
        <end position="398"/>
    </location>
</feature>
<protein>
    <submittedName>
        <fullName evidence="7">AMP-binding enzyme</fullName>
    </submittedName>
</protein>
<evidence type="ECO:0000256" key="1">
    <source>
        <dbReference type="ARBA" id="ARBA00006432"/>
    </source>
</evidence>
<evidence type="ECO:0000313" key="7">
    <source>
        <dbReference type="EMBL" id="ERJ93733.1"/>
    </source>
</evidence>
<dbReference type="GO" id="GO:0004321">
    <property type="term" value="F:fatty-acyl-CoA synthase activity"/>
    <property type="evidence" value="ECO:0007669"/>
    <property type="project" value="TreeGrafter"/>
</dbReference>
<dbReference type="AlphaFoldDB" id="U2M318"/>
<dbReference type="InterPro" id="IPR051087">
    <property type="entry name" value="Mitochondrial_ACSM"/>
</dbReference>
<dbReference type="InterPro" id="IPR025110">
    <property type="entry name" value="AMP-bd_C"/>
</dbReference>
<sequence>MLLDKYLPRIDFDSYEDFKANYRVNIPDDFNFGFDIVDEWAKQEPEKKALVWCNDAGEEKVFTFTDISRLSNQTANYFQSLGIKKGTVVMLILRRRWEYWICAVALHKIGAILIPGSLQLAKKDLIYRGNSAQIHTMVCLDDKYVLEQVNEAQPSVPSIQHKIVVGGSHEGWRNFHEEVEKFPTEFARPTGEAGTKAHDLMLVYFTSGTTGEPKMVEHDYTHPLGHIVTAKYWQQVQENKLHMSVSDSGWAKFGWGKIYGQWICGAVIFAYDMDKFVPTHLLQKMQDYKLTTFCAPPTMYRFMLQEDVASYDLSSIQNFSTAGEPLNPEVYYRWQELTGKEIREGFGQTEGSVLLANFPWITPKPGSTGKPSPLYDIVLQNDDGTRTKDNEQGALVMQNLKKAYPTGLFVGYYKNPEMTQEILGGGSYCPHDVFMRDSDGYYWFVGRNDDVIKCSGYRIGPFEVESALIEHPAVLECAITAAPDPIRGQVVKATVVLTKGYTPSPELTKELQNHVKHTTAPYKYPRIIEYVDELPKTLGGKIKRAQIRKEDETAVKNS</sequence>
<dbReference type="eggNOG" id="COG0365">
    <property type="taxonomic scope" value="Bacteria"/>
</dbReference>
<dbReference type="FunFam" id="3.30.300.30:FF:000005">
    <property type="entry name" value="Acyl-coenzyme A synthetase ACSM5, mitochondrial"/>
    <property type="match status" value="1"/>
</dbReference>
<dbReference type="RefSeq" id="WP_021680368.1">
    <property type="nucleotide sequence ID" value="NZ_KI260288.1"/>
</dbReference>
<feature type="domain" description="AMP-binding enzyme C-terminal" evidence="6">
    <location>
        <begin position="463"/>
        <end position="541"/>
    </location>
</feature>
<evidence type="ECO:0000256" key="3">
    <source>
        <dbReference type="ARBA" id="ARBA00022741"/>
    </source>
</evidence>
<dbReference type="InterPro" id="IPR020845">
    <property type="entry name" value="AMP-binding_CS"/>
</dbReference>
<dbReference type="HOGENOM" id="CLU_000022_59_10_9"/>
<keyword evidence="4" id="KW-0067">ATP-binding</keyword>
<dbReference type="GO" id="GO:0016405">
    <property type="term" value="F:CoA-ligase activity"/>
    <property type="evidence" value="ECO:0007669"/>
    <property type="project" value="UniProtKB-ARBA"/>
</dbReference>
<accession>U2M318</accession>
<dbReference type="Gene3D" id="3.40.50.12780">
    <property type="entry name" value="N-terminal domain of ligase-like"/>
    <property type="match status" value="1"/>
</dbReference>
<dbReference type="STRING" id="411473.RUMCAL_02211"/>
<gene>
    <name evidence="7" type="ORF">RUMCAL_02211</name>
</gene>
<dbReference type="PANTHER" id="PTHR43605:SF10">
    <property type="entry name" value="ACYL-COA SYNTHETASE MEDIUM CHAIN FAMILY MEMBER 3"/>
    <property type="match status" value="1"/>
</dbReference>
<evidence type="ECO:0000259" key="6">
    <source>
        <dbReference type="Pfam" id="PF13193"/>
    </source>
</evidence>
<dbReference type="Pfam" id="PF13193">
    <property type="entry name" value="AMP-binding_C"/>
    <property type="match status" value="1"/>
</dbReference>
<dbReference type="GO" id="GO:0006637">
    <property type="term" value="P:acyl-CoA metabolic process"/>
    <property type="evidence" value="ECO:0007669"/>
    <property type="project" value="TreeGrafter"/>
</dbReference>
<proteinExistence type="inferred from homology"/>